<name>A0A6M8UJZ0_9GAMM</name>
<dbReference type="KEGG" id="pmak:PMPD1_0811"/>
<gene>
    <name evidence="3" type="ORF">PMPD1_0811</name>
</gene>
<feature type="transmembrane region" description="Helical" evidence="2">
    <location>
        <begin position="42"/>
        <end position="66"/>
    </location>
</feature>
<sequence>MRELHQQEIEQVGGGMFVVCCVIPAVIGIAVVGIAVVGAAVIGAGMMMAGTGAGVVVTSMFLAALASREGGESGGNGGGITMDMSGHAAGH</sequence>
<accession>A0A6M8UJZ0</accession>
<evidence type="ECO:0000313" key="3">
    <source>
        <dbReference type="EMBL" id="QKJ85783.1"/>
    </source>
</evidence>
<organism evidence="3 4">
    <name type="scientific">Paramixta manurensis</name>
    <dbReference type="NCBI Taxonomy" id="2740817"/>
    <lineage>
        <taxon>Bacteria</taxon>
        <taxon>Pseudomonadati</taxon>
        <taxon>Pseudomonadota</taxon>
        <taxon>Gammaproteobacteria</taxon>
        <taxon>Enterobacterales</taxon>
        <taxon>Erwiniaceae</taxon>
        <taxon>Paramixta</taxon>
    </lineage>
</organism>
<keyword evidence="4" id="KW-1185">Reference proteome</keyword>
<reference evidence="3 4" key="1">
    <citation type="submission" date="2020-06" db="EMBL/GenBank/DDBJ databases">
        <title>Genome sequence of Paramixta manurensis strain PD-1.</title>
        <authorList>
            <person name="Lee C.W."/>
            <person name="Kim J."/>
        </authorList>
    </citation>
    <scope>NUCLEOTIDE SEQUENCE [LARGE SCALE GENOMIC DNA]</scope>
    <source>
        <strain evidence="3 4">PD-1</strain>
    </source>
</reference>
<feature type="region of interest" description="Disordered" evidence="1">
    <location>
        <begin position="69"/>
        <end position="91"/>
    </location>
</feature>
<evidence type="ECO:0000256" key="2">
    <source>
        <dbReference type="SAM" id="Phobius"/>
    </source>
</evidence>
<keyword evidence="2" id="KW-0812">Transmembrane</keyword>
<evidence type="ECO:0000313" key="4">
    <source>
        <dbReference type="Proteomes" id="UP000505325"/>
    </source>
</evidence>
<dbReference type="AlphaFoldDB" id="A0A6M8UJZ0"/>
<feature type="transmembrane region" description="Helical" evidence="2">
    <location>
        <begin position="12"/>
        <end position="36"/>
    </location>
</feature>
<keyword evidence="2" id="KW-1133">Transmembrane helix</keyword>
<dbReference type="RefSeq" id="WP_173632842.1">
    <property type="nucleotide sequence ID" value="NZ_CP054212.1"/>
</dbReference>
<evidence type="ECO:0000256" key="1">
    <source>
        <dbReference type="SAM" id="MobiDB-lite"/>
    </source>
</evidence>
<proteinExistence type="predicted"/>
<dbReference type="EMBL" id="CP054212">
    <property type="protein sequence ID" value="QKJ85783.1"/>
    <property type="molecule type" value="Genomic_DNA"/>
</dbReference>
<dbReference type="Proteomes" id="UP000505325">
    <property type="component" value="Chromosome"/>
</dbReference>
<protein>
    <submittedName>
        <fullName evidence="3">Uncharacterized protein</fullName>
    </submittedName>
</protein>
<keyword evidence="2" id="KW-0472">Membrane</keyword>